<dbReference type="EMBL" id="JAJVCZ030000002">
    <property type="protein sequence ID" value="KAL0263407.1"/>
    <property type="molecule type" value="Genomic_DNA"/>
</dbReference>
<feature type="transmembrane region" description="Helical" evidence="1">
    <location>
        <begin position="12"/>
        <end position="34"/>
    </location>
</feature>
<evidence type="ECO:0000313" key="3">
    <source>
        <dbReference type="EMBL" id="KKY22881.1"/>
    </source>
</evidence>
<dbReference type="RefSeq" id="XP_066636436.1">
    <property type="nucleotide sequence ID" value="XM_066773869.1"/>
</dbReference>
<keyword evidence="1" id="KW-0472">Membrane</keyword>
<keyword evidence="1" id="KW-1133">Transmembrane helix</keyword>
<reference evidence="3 4" key="2">
    <citation type="submission" date="2015-05" db="EMBL/GenBank/DDBJ databases">
        <title>Distinctive expansion of gene families associated with plant cell wall degradation and secondary metabolism in the genomes of grapevine trunk pathogens.</title>
        <authorList>
            <person name="Lawrence D.P."/>
            <person name="Travadon R."/>
            <person name="Rolshausen P.E."/>
            <person name="Baumgartner K."/>
        </authorList>
    </citation>
    <scope>NUCLEOTIDE SEQUENCE [LARGE SCALE GENOMIC DNA]</scope>
    <source>
        <strain evidence="3">DS831</strain>
    </source>
</reference>
<keyword evidence="5" id="KW-1185">Reference proteome</keyword>
<dbReference type="Proteomes" id="UP000034182">
    <property type="component" value="Unassembled WGS sequence"/>
</dbReference>
<evidence type="ECO:0000256" key="1">
    <source>
        <dbReference type="SAM" id="Phobius"/>
    </source>
</evidence>
<evidence type="ECO:0000313" key="5">
    <source>
        <dbReference type="Proteomes" id="UP001430584"/>
    </source>
</evidence>
<dbReference type="Proteomes" id="UP001430584">
    <property type="component" value="Unassembled WGS sequence"/>
</dbReference>
<evidence type="ECO:0000313" key="4">
    <source>
        <dbReference type="Proteomes" id="UP000034182"/>
    </source>
</evidence>
<sequence>MAHKDAGRRQITLAFSAFMLVYNATFLFCIAYLYEELPSGIGESLILYFCVAAVLCLLGLAGTIKQSQTCVDIFANHVLLDAILMTVPRVIFCAFLSSLPGTLCEPSDFPNPFRPPTSPSLPSAAHNAKRATSPDRCFVVMNTLMGVAAFLAVASGAAQWSVALRVREFAKSLNTDGQDGRDVEEKAGAADLDDGRAGEERYLLDEKKAAVVLVA</sequence>
<protein>
    <submittedName>
        <fullName evidence="3">Uncharacterized protein</fullName>
    </submittedName>
</protein>
<feature type="transmembrane region" description="Helical" evidence="1">
    <location>
        <begin position="139"/>
        <end position="162"/>
    </location>
</feature>
<feature type="transmembrane region" description="Helical" evidence="1">
    <location>
        <begin position="46"/>
        <end position="64"/>
    </location>
</feature>
<gene>
    <name evidence="2" type="ORF">SLS55_002387</name>
    <name evidence="3" type="ORF">UCDDS831_g03315</name>
</gene>
<proteinExistence type="predicted"/>
<dbReference type="GeneID" id="92006472"/>
<reference evidence="3 4" key="1">
    <citation type="submission" date="2015-03" db="EMBL/GenBank/DDBJ databases">
        <authorList>
            <person name="Morales-Cruz A."/>
            <person name="Amrine K.C."/>
            <person name="Cantu D."/>
        </authorList>
    </citation>
    <scope>NUCLEOTIDE SEQUENCE [LARGE SCALE GENOMIC DNA]</scope>
    <source>
        <strain evidence="3">DS831</strain>
    </source>
</reference>
<name>A0A0G2EL74_9PEZI</name>
<accession>A0A0G2EL74</accession>
<evidence type="ECO:0000313" key="2">
    <source>
        <dbReference type="EMBL" id="KAL0263407.1"/>
    </source>
</evidence>
<dbReference type="EMBL" id="LAQI01000071">
    <property type="protein sequence ID" value="KKY22881.1"/>
    <property type="molecule type" value="Genomic_DNA"/>
</dbReference>
<reference evidence="2 5" key="3">
    <citation type="submission" date="2024-02" db="EMBL/GenBank/DDBJ databases">
        <title>De novo assembly and annotation of 12 fungi associated with fruit tree decline syndrome in Ontario, Canada.</title>
        <authorList>
            <person name="Sulman M."/>
            <person name="Ellouze W."/>
            <person name="Ilyukhin E."/>
        </authorList>
    </citation>
    <scope>NUCLEOTIDE SEQUENCE [LARGE SCALE GENOMIC DNA]</scope>
    <source>
        <strain evidence="2 5">FDS-637</strain>
    </source>
</reference>
<comment type="caution">
    <text evidence="3">The sequence shown here is derived from an EMBL/GenBank/DDBJ whole genome shotgun (WGS) entry which is preliminary data.</text>
</comment>
<organism evidence="3 4">
    <name type="scientific">Diplodia seriata</name>
    <dbReference type="NCBI Taxonomy" id="420778"/>
    <lineage>
        <taxon>Eukaryota</taxon>
        <taxon>Fungi</taxon>
        <taxon>Dikarya</taxon>
        <taxon>Ascomycota</taxon>
        <taxon>Pezizomycotina</taxon>
        <taxon>Dothideomycetes</taxon>
        <taxon>Dothideomycetes incertae sedis</taxon>
        <taxon>Botryosphaeriales</taxon>
        <taxon>Botryosphaeriaceae</taxon>
        <taxon>Diplodia</taxon>
    </lineage>
</organism>
<keyword evidence="1" id="KW-0812">Transmembrane</keyword>
<dbReference type="AlphaFoldDB" id="A0A0G2EL74"/>